<dbReference type="Proteomes" id="UP000265520">
    <property type="component" value="Unassembled WGS sequence"/>
</dbReference>
<evidence type="ECO:0000256" key="1">
    <source>
        <dbReference type="SAM" id="MobiDB-lite"/>
    </source>
</evidence>
<accession>A0A392UKD9</accession>
<protein>
    <submittedName>
        <fullName evidence="2">Uncharacterized protein</fullName>
    </submittedName>
</protein>
<feature type="compositionally biased region" description="Basic and acidic residues" evidence="1">
    <location>
        <begin position="17"/>
        <end position="29"/>
    </location>
</feature>
<name>A0A392UKD9_9FABA</name>
<evidence type="ECO:0000313" key="3">
    <source>
        <dbReference type="Proteomes" id="UP000265520"/>
    </source>
</evidence>
<sequence length="45" mass="4850">MYLNSRVCGLIPTEGKNSTREGSREDRDVAVPGSAKRGTRAVTVD</sequence>
<feature type="non-terminal residue" evidence="2">
    <location>
        <position position="45"/>
    </location>
</feature>
<dbReference type="AlphaFoldDB" id="A0A392UKD9"/>
<feature type="region of interest" description="Disordered" evidence="1">
    <location>
        <begin position="1"/>
        <end position="45"/>
    </location>
</feature>
<keyword evidence="3" id="KW-1185">Reference proteome</keyword>
<comment type="caution">
    <text evidence="2">The sequence shown here is derived from an EMBL/GenBank/DDBJ whole genome shotgun (WGS) entry which is preliminary data.</text>
</comment>
<dbReference type="EMBL" id="LXQA010836510">
    <property type="protein sequence ID" value="MCI73348.1"/>
    <property type="molecule type" value="Genomic_DNA"/>
</dbReference>
<proteinExistence type="predicted"/>
<reference evidence="2 3" key="1">
    <citation type="journal article" date="2018" name="Front. Plant Sci.">
        <title>Red Clover (Trifolium pratense) and Zigzag Clover (T. medium) - A Picture of Genomic Similarities and Differences.</title>
        <authorList>
            <person name="Dluhosova J."/>
            <person name="Istvanek J."/>
            <person name="Nedelnik J."/>
            <person name="Repkova J."/>
        </authorList>
    </citation>
    <scope>NUCLEOTIDE SEQUENCE [LARGE SCALE GENOMIC DNA]</scope>
    <source>
        <strain evidence="3">cv. 10/8</strain>
        <tissue evidence="2">Leaf</tissue>
    </source>
</reference>
<evidence type="ECO:0000313" key="2">
    <source>
        <dbReference type="EMBL" id="MCI73348.1"/>
    </source>
</evidence>
<organism evidence="2 3">
    <name type="scientific">Trifolium medium</name>
    <dbReference type="NCBI Taxonomy" id="97028"/>
    <lineage>
        <taxon>Eukaryota</taxon>
        <taxon>Viridiplantae</taxon>
        <taxon>Streptophyta</taxon>
        <taxon>Embryophyta</taxon>
        <taxon>Tracheophyta</taxon>
        <taxon>Spermatophyta</taxon>
        <taxon>Magnoliopsida</taxon>
        <taxon>eudicotyledons</taxon>
        <taxon>Gunneridae</taxon>
        <taxon>Pentapetalae</taxon>
        <taxon>rosids</taxon>
        <taxon>fabids</taxon>
        <taxon>Fabales</taxon>
        <taxon>Fabaceae</taxon>
        <taxon>Papilionoideae</taxon>
        <taxon>50 kb inversion clade</taxon>
        <taxon>NPAAA clade</taxon>
        <taxon>Hologalegina</taxon>
        <taxon>IRL clade</taxon>
        <taxon>Trifolieae</taxon>
        <taxon>Trifolium</taxon>
    </lineage>
</organism>